<keyword evidence="3 7" id="KW-1133">Transmembrane helix</keyword>
<feature type="transmembrane region" description="Helical" evidence="7">
    <location>
        <begin position="252"/>
        <end position="273"/>
    </location>
</feature>
<evidence type="ECO:0000259" key="8">
    <source>
        <dbReference type="Pfam" id="PF20684"/>
    </source>
</evidence>
<feature type="transmembrane region" description="Helical" evidence="7">
    <location>
        <begin position="218"/>
        <end position="240"/>
    </location>
</feature>
<evidence type="ECO:0000256" key="2">
    <source>
        <dbReference type="ARBA" id="ARBA00022692"/>
    </source>
</evidence>
<dbReference type="EMBL" id="MU005575">
    <property type="protein sequence ID" value="KAF2687328.1"/>
    <property type="molecule type" value="Genomic_DNA"/>
</dbReference>
<evidence type="ECO:0000256" key="4">
    <source>
        <dbReference type="ARBA" id="ARBA00023136"/>
    </source>
</evidence>
<dbReference type="AlphaFoldDB" id="A0A6G1JA93"/>
<evidence type="ECO:0000256" key="1">
    <source>
        <dbReference type="ARBA" id="ARBA00004141"/>
    </source>
</evidence>
<feature type="domain" description="Rhodopsin" evidence="8">
    <location>
        <begin position="35"/>
        <end position="278"/>
    </location>
</feature>
<dbReference type="Pfam" id="PF20684">
    <property type="entry name" value="Fung_rhodopsin"/>
    <property type="match status" value="1"/>
</dbReference>
<feature type="compositionally biased region" description="Polar residues" evidence="6">
    <location>
        <begin position="320"/>
        <end position="330"/>
    </location>
</feature>
<dbReference type="GO" id="GO:0016020">
    <property type="term" value="C:membrane"/>
    <property type="evidence" value="ECO:0007669"/>
    <property type="project" value="UniProtKB-SubCell"/>
</dbReference>
<evidence type="ECO:0000256" key="7">
    <source>
        <dbReference type="SAM" id="Phobius"/>
    </source>
</evidence>
<feature type="transmembrane region" description="Helical" evidence="7">
    <location>
        <begin position="185"/>
        <end position="206"/>
    </location>
</feature>
<keyword evidence="4 7" id="KW-0472">Membrane</keyword>
<protein>
    <recommendedName>
        <fullName evidence="8">Rhodopsin domain-containing protein</fullName>
    </recommendedName>
</protein>
<feature type="compositionally biased region" description="Basic and acidic residues" evidence="6">
    <location>
        <begin position="331"/>
        <end position="351"/>
    </location>
</feature>
<accession>A0A6G1JA93</accession>
<dbReference type="InterPro" id="IPR052337">
    <property type="entry name" value="SAT4-like"/>
</dbReference>
<evidence type="ECO:0000256" key="3">
    <source>
        <dbReference type="ARBA" id="ARBA00022989"/>
    </source>
</evidence>
<keyword evidence="10" id="KW-1185">Reference proteome</keyword>
<feature type="compositionally biased region" description="Basic and acidic residues" evidence="6">
    <location>
        <begin position="310"/>
        <end position="319"/>
    </location>
</feature>
<dbReference type="PANTHER" id="PTHR33048">
    <property type="entry name" value="PTH11-LIKE INTEGRAL MEMBRANE PROTEIN (AFU_ORTHOLOGUE AFUA_5G11245)"/>
    <property type="match status" value="1"/>
</dbReference>
<feature type="transmembrane region" description="Helical" evidence="7">
    <location>
        <begin position="17"/>
        <end position="39"/>
    </location>
</feature>
<dbReference type="OrthoDB" id="444631at2759"/>
<evidence type="ECO:0000313" key="9">
    <source>
        <dbReference type="EMBL" id="KAF2687328.1"/>
    </source>
</evidence>
<sequence>MSIQATPRDHAEVSEPAFFATMWIFTGVTLAFVLARLGIRLRIGGKLAWDDALVVLAWLMLLATAIVWKIYMPLEYRHYATVRGEYLFDTVAIRNFDKLMKVIAPMNILFYSGLWAIKFSFMLFFAKLGNQIRSFKIWWWIVLAITAIAYIGCIADIQWECTTTLTGVSVNCATYPRIAWVNRTLQANCGLDVGSDLLILSLPVAVLWNTRVPLRKKIVLLTIFAATVAIMIVSIIRVTLVNSNDRPTEIVWLYFWSFVENGVAIIIACVASFRQLFVNTHGESSSKSSGPSKQQVHLPSFVRYMPQLKRKEGSSKDSLNKPSWLISSITSKDDGSERTQSERTPSEDQTHPLEFVTVHPTNGNDLEKGRAF</sequence>
<comment type="subcellular location">
    <subcellularLocation>
        <location evidence="1">Membrane</location>
        <topology evidence="1">Multi-pass membrane protein</topology>
    </subcellularLocation>
</comment>
<evidence type="ECO:0000256" key="5">
    <source>
        <dbReference type="ARBA" id="ARBA00038359"/>
    </source>
</evidence>
<organism evidence="9 10">
    <name type="scientific">Lentithecium fluviatile CBS 122367</name>
    <dbReference type="NCBI Taxonomy" id="1168545"/>
    <lineage>
        <taxon>Eukaryota</taxon>
        <taxon>Fungi</taxon>
        <taxon>Dikarya</taxon>
        <taxon>Ascomycota</taxon>
        <taxon>Pezizomycotina</taxon>
        <taxon>Dothideomycetes</taxon>
        <taxon>Pleosporomycetidae</taxon>
        <taxon>Pleosporales</taxon>
        <taxon>Massarineae</taxon>
        <taxon>Lentitheciaceae</taxon>
        <taxon>Lentithecium</taxon>
    </lineage>
</organism>
<dbReference type="InterPro" id="IPR049326">
    <property type="entry name" value="Rhodopsin_dom_fungi"/>
</dbReference>
<gene>
    <name evidence="9" type="ORF">K458DRAFT_296574</name>
</gene>
<dbReference type="Proteomes" id="UP000799291">
    <property type="component" value="Unassembled WGS sequence"/>
</dbReference>
<evidence type="ECO:0000256" key="6">
    <source>
        <dbReference type="SAM" id="MobiDB-lite"/>
    </source>
</evidence>
<proteinExistence type="inferred from homology"/>
<comment type="similarity">
    <text evidence="5">Belongs to the SAT4 family.</text>
</comment>
<feature type="region of interest" description="Disordered" evidence="6">
    <location>
        <begin position="310"/>
        <end position="372"/>
    </location>
</feature>
<feature type="transmembrane region" description="Helical" evidence="7">
    <location>
        <begin position="51"/>
        <end position="71"/>
    </location>
</feature>
<name>A0A6G1JA93_9PLEO</name>
<feature type="transmembrane region" description="Helical" evidence="7">
    <location>
        <begin position="137"/>
        <end position="159"/>
    </location>
</feature>
<dbReference type="PANTHER" id="PTHR33048:SF47">
    <property type="entry name" value="INTEGRAL MEMBRANE PROTEIN-RELATED"/>
    <property type="match status" value="1"/>
</dbReference>
<keyword evidence="2 7" id="KW-0812">Transmembrane</keyword>
<feature type="transmembrane region" description="Helical" evidence="7">
    <location>
        <begin position="108"/>
        <end position="125"/>
    </location>
</feature>
<reference evidence="9" key="1">
    <citation type="journal article" date="2020" name="Stud. Mycol.">
        <title>101 Dothideomycetes genomes: a test case for predicting lifestyles and emergence of pathogens.</title>
        <authorList>
            <person name="Haridas S."/>
            <person name="Albert R."/>
            <person name="Binder M."/>
            <person name="Bloem J."/>
            <person name="Labutti K."/>
            <person name="Salamov A."/>
            <person name="Andreopoulos B."/>
            <person name="Baker S."/>
            <person name="Barry K."/>
            <person name="Bills G."/>
            <person name="Bluhm B."/>
            <person name="Cannon C."/>
            <person name="Castanera R."/>
            <person name="Culley D."/>
            <person name="Daum C."/>
            <person name="Ezra D."/>
            <person name="Gonzalez J."/>
            <person name="Henrissat B."/>
            <person name="Kuo A."/>
            <person name="Liang C."/>
            <person name="Lipzen A."/>
            <person name="Lutzoni F."/>
            <person name="Magnuson J."/>
            <person name="Mondo S."/>
            <person name="Nolan M."/>
            <person name="Ohm R."/>
            <person name="Pangilinan J."/>
            <person name="Park H.-J."/>
            <person name="Ramirez L."/>
            <person name="Alfaro M."/>
            <person name="Sun H."/>
            <person name="Tritt A."/>
            <person name="Yoshinaga Y."/>
            <person name="Zwiers L.-H."/>
            <person name="Turgeon B."/>
            <person name="Goodwin S."/>
            <person name="Spatafora J."/>
            <person name="Crous P."/>
            <person name="Grigoriev I."/>
        </authorList>
    </citation>
    <scope>NUCLEOTIDE SEQUENCE</scope>
    <source>
        <strain evidence="9">CBS 122367</strain>
    </source>
</reference>
<evidence type="ECO:0000313" key="10">
    <source>
        <dbReference type="Proteomes" id="UP000799291"/>
    </source>
</evidence>